<dbReference type="PANTHER" id="PTHR43174:SF2">
    <property type="entry name" value="UDP-N-ACETYLGLUCOSAMINE 2-EPIMERASE"/>
    <property type="match status" value="1"/>
</dbReference>
<organism evidence="7 8">
    <name type="scientific">Simiduia curdlanivorans</name>
    <dbReference type="NCBI Taxonomy" id="1492769"/>
    <lineage>
        <taxon>Bacteria</taxon>
        <taxon>Pseudomonadati</taxon>
        <taxon>Pseudomonadota</taxon>
        <taxon>Gammaproteobacteria</taxon>
        <taxon>Cellvibrionales</taxon>
        <taxon>Cellvibrionaceae</taxon>
        <taxon>Simiduia</taxon>
    </lineage>
</organism>
<evidence type="ECO:0000256" key="4">
    <source>
        <dbReference type="ARBA" id="ARBA00038858"/>
    </source>
</evidence>
<comment type="catalytic activity">
    <reaction evidence="2">
        <text>UDP-N-acetyl-alpha-D-glucosamine = UDP-N-acetyl-alpha-D-mannosamine</text>
        <dbReference type="Rhea" id="RHEA:17213"/>
        <dbReference type="ChEBI" id="CHEBI:57705"/>
        <dbReference type="ChEBI" id="CHEBI:68623"/>
        <dbReference type="EC" id="5.1.3.14"/>
    </reaction>
</comment>
<accession>A0ABV8V040</accession>
<feature type="domain" description="UDP-N-acetylglucosamine 2-epimerase" evidence="6">
    <location>
        <begin position="24"/>
        <end position="379"/>
    </location>
</feature>
<evidence type="ECO:0000256" key="5">
    <source>
        <dbReference type="RuleBase" id="RU003513"/>
    </source>
</evidence>
<evidence type="ECO:0000256" key="1">
    <source>
        <dbReference type="ARBA" id="ARBA00023235"/>
    </source>
</evidence>
<evidence type="ECO:0000313" key="8">
    <source>
        <dbReference type="Proteomes" id="UP001595840"/>
    </source>
</evidence>
<dbReference type="EMBL" id="JBHSCX010000003">
    <property type="protein sequence ID" value="MFC4361246.1"/>
    <property type="molecule type" value="Genomic_DNA"/>
</dbReference>
<keyword evidence="8" id="KW-1185">Reference proteome</keyword>
<gene>
    <name evidence="7" type="primary">wecB</name>
    <name evidence="7" type="ORF">ACFOX3_02970</name>
</gene>
<dbReference type="GO" id="GO:0008761">
    <property type="term" value="F:UDP-N-acetylglucosamine 2-epimerase activity"/>
    <property type="evidence" value="ECO:0007669"/>
    <property type="project" value="UniProtKB-EC"/>
</dbReference>
<dbReference type="InterPro" id="IPR003331">
    <property type="entry name" value="UDP_GlcNAc_Epimerase_2_dom"/>
</dbReference>
<evidence type="ECO:0000259" key="6">
    <source>
        <dbReference type="Pfam" id="PF02350"/>
    </source>
</evidence>
<protein>
    <recommendedName>
        <fullName evidence="4">UDP-N-acetylglucosamine 2-epimerase (non-hydrolyzing)</fullName>
        <ecNumber evidence="4">5.1.3.14</ecNumber>
    </recommendedName>
</protein>
<dbReference type="EC" id="5.1.3.14" evidence="4"/>
<dbReference type="RefSeq" id="WP_290260045.1">
    <property type="nucleotide sequence ID" value="NZ_JAUFQG010000004.1"/>
</dbReference>
<sequence length="386" mass="42795">MKKVMLIFGTRPEAIKMAPLVHELKSRPHEFETTVCITAQHREFLDQTLATFEIEPDFDLDIMRPGQDLYDVTTKSLTGLRDVFSRYRPDIVLVHGDTTTSFVSALAAFYQQIPIGHVEAGLRSNDIYSPFPEEANRQLTSKLANIHFSPTEKNKQALIAENISQDNILVTGNTGIDALFLILEKLTQGTDYKREVLLQIANAGYKPAIANQLNQKILLVTGHRRENFGQGFINICKAIKAIAQAHPYLDIIYPVHLNPNVKKPVFEMLSGLDNVYLIAPLSYEPFVLLMTHAYLILTDSGGLQEEAPALDIPTLVMRNNTERAEAIEAGTVKLVGTNSESIFDAANELLSNSLSYNAMCTASNPFGDGKASKRIADHLAKPNSIN</sequence>
<dbReference type="Gene3D" id="3.40.50.2000">
    <property type="entry name" value="Glycogen Phosphorylase B"/>
    <property type="match status" value="2"/>
</dbReference>
<name>A0ABV8V040_9GAMM</name>
<comment type="similarity">
    <text evidence="3 5">Belongs to the UDP-N-acetylglucosamine 2-epimerase family.</text>
</comment>
<dbReference type="NCBIfam" id="TIGR00236">
    <property type="entry name" value="wecB"/>
    <property type="match status" value="1"/>
</dbReference>
<reference evidence="8" key="1">
    <citation type="journal article" date="2019" name="Int. J. Syst. Evol. Microbiol.">
        <title>The Global Catalogue of Microorganisms (GCM) 10K type strain sequencing project: providing services to taxonomists for standard genome sequencing and annotation.</title>
        <authorList>
            <consortium name="The Broad Institute Genomics Platform"/>
            <consortium name="The Broad Institute Genome Sequencing Center for Infectious Disease"/>
            <person name="Wu L."/>
            <person name="Ma J."/>
        </authorList>
    </citation>
    <scope>NUCLEOTIDE SEQUENCE [LARGE SCALE GENOMIC DNA]</scope>
    <source>
        <strain evidence="8">CECT 8570</strain>
    </source>
</reference>
<evidence type="ECO:0000313" key="7">
    <source>
        <dbReference type="EMBL" id="MFC4361246.1"/>
    </source>
</evidence>
<proteinExistence type="inferred from homology"/>
<dbReference type="CDD" id="cd03786">
    <property type="entry name" value="GTB_UDP-GlcNAc_2-Epimerase"/>
    <property type="match status" value="1"/>
</dbReference>
<dbReference type="SUPFAM" id="SSF53756">
    <property type="entry name" value="UDP-Glycosyltransferase/glycogen phosphorylase"/>
    <property type="match status" value="1"/>
</dbReference>
<dbReference type="Proteomes" id="UP001595840">
    <property type="component" value="Unassembled WGS sequence"/>
</dbReference>
<comment type="caution">
    <text evidence="7">The sequence shown here is derived from an EMBL/GenBank/DDBJ whole genome shotgun (WGS) entry which is preliminary data.</text>
</comment>
<dbReference type="Pfam" id="PF02350">
    <property type="entry name" value="Epimerase_2"/>
    <property type="match status" value="1"/>
</dbReference>
<evidence type="ECO:0000256" key="3">
    <source>
        <dbReference type="ARBA" id="ARBA00038209"/>
    </source>
</evidence>
<evidence type="ECO:0000256" key="2">
    <source>
        <dbReference type="ARBA" id="ARBA00036080"/>
    </source>
</evidence>
<dbReference type="InterPro" id="IPR029767">
    <property type="entry name" value="WecB-like"/>
</dbReference>
<dbReference type="PANTHER" id="PTHR43174">
    <property type="entry name" value="UDP-N-ACETYLGLUCOSAMINE 2-EPIMERASE"/>
    <property type="match status" value="1"/>
</dbReference>
<keyword evidence="1 5" id="KW-0413">Isomerase</keyword>